<reference evidence="2" key="1">
    <citation type="journal article" date="2019" name="Int. J. Syst. Evol. Microbiol.">
        <title>The Global Catalogue of Microorganisms (GCM) 10K type strain sequencing project: providing services to taxonomists for standard genome sequencing and annotation.</title>
        <authorList>
            <consortium name="The Broad Institute Genomics Platform"/>
            <consortium name="The Broad Institute Genome Sequencing Center for Infectious Disease"/>
            <person name="Wu L."/>
            <person name="Ma J."/>
        </authorList>
    </citation>
    <scope>NUCLEOTIDE SEQUENCE [LARGE SCALE GENOMIC DNA]</scope>
    <source>
        <strain evidence="2">CGMCC 1.12295</strain>
    </source>
</reference>
<dbReference type="EMBL" id="JBHUEO010000038">
    <property type="protein sequence ID" value="MFD1707679.1"/>
    <property type="molecule type" value="Genomic_DNA"/>
</dbReference>
<gene>
    <name evidence="1" type="ORF">ACFSCZ_13195</name>
</gene>
<dbReference type="Proteomes" id="UP001597301">
    <property type="component" value="Unassembled WGS sequence"/>
</dbReference>
<proteinExistence type="predicted"/>
<keyword evidence="2" id="KW-1185">Reference proteome</keyword>
<dbReference type="RefSeq" id="WP_144567943.1">
    <property type="nucleotide sequence ID" value="NZ_JBHUEO010000038.1"/>
</dbReference>
<protein>
    <submittedName>
        <fullName evidence="1">AraC family transcriptional regulator</fullName>
    </submittedName>
</protein>
<accession>A0ABW4KK14</accession>
<organism evidence="1 2">
    <name type="scientific">Siminovitchia sediminis</name>
    <dbReference type="NCBI Taxonomy" id="1274353"/>
    <lineage>
        <taxon>Bacteria</taxon>
        <taxon>Bacillati</taxon>
        <taxon>Bacillota</taxon>
        <taxon>Bacilli</taxon>
        <taxon>Bacillales</taxon>
        <taxon>Bacillaceae</taxon>
        <taxon>Siminovitchia</taxon>
    </lineage>
</organism>
<evidence type="ECO:0000313" key="1">
    <source>
        <dbReference type="EMBL" id="MFD1707679.1"/>
    </source>
</evidence>
<sequence>MDKLVYLNHQMLKTPFEIQKEIGISTKDLELLFNENNIKLLKLPDIAFNKRSKDFEKIYHLHINKRLSLNEIYRQYGYSPLYSKRVLKDRGIDHLNFVNQMK</sequence>
<comment type="caution">
    <text evidence="1">The sequence shown here is derived from an EMBL/GenBank/DDBJ whole genome shotgun (WGS) entry which is preliminary data.</text>
</comment>
<evidence type="ECO:0000313" key="2">
    <source>
        <dbReference type="Proteomes" id="UP001597301"/>
    </source>
</evidence>
<name>A0ABW4KK14_9BACI</name>